<evidence type="ECO:0000256" key="1">
    <source>
        <dbReference type="SAM" id="MobiDB-lite"/>
    </source>
</evidence>
<organism evidence="2 3">
    <name type="scientific">Meganyctiphanes norvegica</name>
    <name type="common">Northern krill</name>
    <name type="synonym">Thysanopoda norvegica</name>
    <dbReference type="NCBI Taxonomy" id="48144"/>
    <lineage>
        <taxon>Eukaryota</taxon>
        <taxon>Metazoa</taxon>
        <taxon>Ecdysozoa</taxon>
        <taxon>Arthropoda</taxon>
        <taxon>Crustacea</taxon>
        <taxon>Multicrustacea</taxon>
        <taxon>Malacostraca</taxon>
        <taxon>Eumalacostraca</taxon>
        <taxon>Eucarida</taxon>
        <taxon>Euphausiacea</taxon>
        <taxon>Euphausiidae</taxon>
        <taxon>Meganyctiphanes</taxon>
    </lineage>
</organism>
<feature type="non-terminal residue" evidence="2">
    <location>
        <position position="1"/>
    </location>
</feature>
<accession>A0AAV2RS45</accession>
<name>A0AAV2RS45_MEGNR</name>
<evidence type="ECO:0000313" key="3">
    <source>
        <dbReference type="Proteomes" id="UP001497623"/>
    </source>
</evidence>
<evidence type="ECO:0000313" key="2">
    <source>
        <dbReference type="EMBL" id="CAL4140783.1"/>
    </source>
</evidence>
<keyword evidence="3" id="KW-1185">Reference proteome</keyword>
<feature type="non-terminal residue" evidence="2">
    <location>
        <position position="120"/>
    </location>
</feature>
<proteinExistence type="predicted"/>
<feature type="region of interest" description="Disordered" evidence="1">
    <location>
        <begin position="39"/>
        <end position="95"/>
    </location>
</feature>
<protein>
    <submittedName>
        <fullName evidence="2">Uncharacterized protein</fullName>
    </submittedName>
</protein>
<dbReference type="AlphaFoldDB" id="A0AAV2RS45"/>
<dbReference type="Proteomes" id="UP001497623">
    <property type="component" value="Unassembled WGS sequence"/>
</dbReference>
<comment type="caution">
    <text evidence="2">The sequence shown here is derived from an EMBL/GenBank/DDBJ whole genome shotgun (WGS) entry which is preliminary data.</text>
</comment>
<dbReference type="EMBL" id="CAXKWB010032181">
    <property type="protein sequence ID" value="CAL4140783.1"/>
    <property type="molecule type" value="Genomic_DNA"/>
</dbReference>
<reference evidence="2 3" key="1">
    <citation type="submission" date="2024-05" db="EMBL/GenBank/DDBJ databases">
        <authorList>
            <person name="Wallberg A."/>
        </authorList>
    </citation>
    <scope>NUCLEOTIDE SEQUENCE [LARGE SCALE GENOMIC DNA]</scope>
</reference>
<sequence length="120" mass="12422">DEKGGKCKNKGKCKGIIEGGCGGDDCVCCIDTPSTTSTTPLPTTTITNKPSTTSTTPLPTTTITNTPSTTSTTSLPTTTITNTPSTTSTTSLPTTTITSKNIPKLLSTISFTTHHIQQQQ</sequence>
<gene>
    <name evidence="2" type="ORF">MNOR_LOCUS28731</name>
</gene>